<feature type="transmembrane region" description="Helical" evidence="8">
    <location>
        <begin position="363"/>
        <end position="385"/>
    </location>
</feature>
<keyword evidence="7 8" id="KW-0472">Membrane</keyword>
<sequence>MSSGKSAADEAFLSRRPSKKLTLAIFLGGLIIIALASYRIAMKTSWYASHVQGGGYDNAYVSDEIYYVDAARRILVNVFGYHGRLFPYSGETASNYYNFEHPPLGKYIIALSMALLGDKPFNWRVPSIIMASLIPLIIYIGLAWGKDLRWIAIGAIAGLAASADHILIAMGSVAMLDIYAAFFLSLAVVSAFREHYYLSAVFEGLAWASKETALPGLLALLILVISRSPNRSGVLKFLKIFAIVIGIFIITYIPLFIHFGVIYVIQETLGGYKWDLVSRPPGPPTSTPSGWFFNVDPFVLSYSPLLAASMTIQLELVALVAAIALFVVGVLRERALIRAGSTFFVAEFVGLWAVYIAGNHTLYSFYSVVFTPAMAVTLAEVLDILSSKVKIFK</sequence>
<dbReference type="InterPro" id="IPR038731">
    <property type="entry name" value="RgtA/B/C-like"/>
</dbReference>
<feature type="transmembrane region" description="Helical" evidence="8">
    <location>
        <begin position="204"/>
        <end position="225"/>
    </location>
</feature>
<evidence type="ECO:0000313" key="11">
    <source>
        <dbReference type="Proteomes" id="UP000000346"/>
    </source>
</evidence>
<dbReference type="AlphaFoldDB" id="D9Q2F2"/>
<feature type="transmembrane region" description="Helical" evidence="8">
    <location>
        <begin position="123"/>
        <end position="145"/>
    </location>
</feature>
<evidence type="ECO:0000256" key="2">
    <source>
        <dbReference type="ARBA" id="ARBA00022475"/>
    </source>
</evidence>
<keyword evidence="5 8" id="KW-0812">Transmembrane</keyword>
<evidence type="ECO:0000256" key="4">
    <source>
        <dbReference type="ARBA" id="ARBA00022679"/>
    </source>
</evidence>
<feature type="transmembrane region" description="Helical" evidence="8">
    <location>
        <begin position="335"/>
        <end position="357"/>
    </location>
</feature>
<dbReference type="GeneID" id="9499332"/>
<keyword evidence="6 8" id="KW-1133">Transmembrane helix</keyword>
<proteinExistence type="predicted"/>
<dbReference type="InterPro" id="IPR050297">
    <property type="entry name" value="LipidA_mod_glycosyltrf_83"/>
</dbReference>
<feature type="transmembrane region" description="Helical" evidence="8">
    <location>
        <begin position="305"/>
        <end position="328"/>
    </location>
</feature>
<dbReference type="GO" id="GO:0016763">
    <property type="term" value="F:pentosyltransferase activity"/>
    <property type="evidence" value="ECO:0007669"/>
    <property type="project" value="TreeGrafter"/>
</dbReference>
<keyword evidence="4 10" id="KW-0808">Transferase</keyword>
<feature type="transmembrane region" description="Helical" evidence="8">
    <location>
        <begin position="21"/>
        <end position="41"/>
    </location>
</feature>
<dbReference type="PANTHER" id="PTHR33908:SF11">
    <property type="entry name" value="MEMBRANE PROTEIN"/>
    <property type="match status" value="1"/>
</dbReference>
<protein>
    <submittedName>
        <fullName evidence="10">Glycosyl transferase, family 39</fullName>
    </submittedName>
</protein>
<keyword evidence="11" id="KW-1185">Reference proteome</keyword>
<dbReference type="InParanoid" id="D9Q2F2"/>
<dbReference type="Proteomes" id="UP000000346">
    <property type="component" value="Chromosome"/>
</dbReference>
<evidence type="ECO:0000256" key="3">
    <source>
        <dbReference type="ARBA" id="ARBA00022676"/>
    </source>
</evidence>
<evidence type="ECO:0000256" key="6">
    <source>
        <dbReference type="ARBA" id="ARBA00022989"/>
    </source>
</evidence>
<reference evidence="10 11" key="1">
    <citation type="journal article" date="2010" name="Appl. Environ. Microbiol.">
        <title>The genome sequence of the crenarchaeon Acidilobus saccharovorans supports a new order, Acidilobales, and suggests an important ecological role in terrestrial acidic hot springs.</title>
        <authorList>
            <person name="Mardanov A.V."/>
            <person name="Svetlitchnyi V.A."/>
            <person name="Beletsky A.V."/>
            <person name="Prokofeva M.I."/>
            <person name="Bonch-Osmolovskaya E.A."/>
            <person name="Ravin N.V."/>
            <person name="Skryabin K.G."/>
        </authorList>
    </citation>
    <scope>NUCLEOTIDE SEQUENCE [LARGE SCALE GENOMIC DNA]</scope>
    <source>
        <strain evidence="11">DSM 16705 / JCM 18335 / VKM B-2471 / 345-15</strain>
    </source>
</reference>
<accession>D9Q2F2</accession>
<evidence type="ECO:0000313" key="10">
    <source>
        <dbReference type="EMBL" id="ADL19490.1"/>
    </source>
</evidence>
<keyword evidence="2" id="KW-1003">Cell membrane</keyword>
<dbReference type="Pfam" id="PF13231">
    <property type="entry name" value="PMT_2"/>
    <property type="match status" value="1"/>
</dbReference>
<dbReference type="KEGG" id="asc:ASAC_1085"/>
<dbReference type="PANTHER" id="PTHR33908">
    <property type="entry name" value="MANNOSYLTRANSFERASE YKCB-RELATED"/>
    <property type="match status" value="1"/>
</dbReference>
<dbReference type="RefSeq" id="WP_013267002.1">
    <property type="nucleotide sequence ID" value="NC_014374.1"/>
</dbReference>
<evidence type="ECO:0000259" key="9">
    <source>
        <dbReference type="Pfam" id="PF13231"/>
    </source>
</evidence>
<dbReference type="HOGENOM" id="CLU_032023_0_0_2"/>
<gene>
    <name evidence="10" type="ordered locus">ASAC_1085</name>
</gene>
<keyword evidence="3" id="KW-0328">Glycosyltransferase</keyword>
<dbReference type="GO" id="GO:0008610">
    <property type="term" value="P:lipid biosynthetic process"/>
    <property type="evidence" value="ECO:0007669"/>
    <property type="project" value="UniProtKB-ARBA"/>
</dbReference>
<dbReference type="EMBL" id="CP001742">
    <property type="protein sequence ID" value="ADL19490.1"/>
    <property type="molecule type" value="Genomic_DNA"/>
</dbReference>
<feature type="domain" description="Glycosyltransferase RgtA/B/C/D-like" evidence="9">
    <location>
        <begin position="101"/>
        <end position="250"/>
    </location>
</feature>
<feature type="transmembrane region" description="Helical" evidence="8">
    <location>
        <begin position="166"/>
        <end position="192"/>
    </location>
</feature>
<dbReference type="STRING" id="666510.ASAC_1085"/>
<evidence type="ECO:0000256" key="1">
    <source>
        <dbReference type="ARBA" id="ARBA00004651"/>
    </source>
</evidence>
<comment type="subcellular location">
    <subcellularLocation>
        <location evidence="1">Cell membrane</location>
        <topology evidence="1">Multi-pass membrane protein</topology>
    </subcellularLocation>
</comment>
<dbReference type="eggNOG" id="arCOG00561">
    <property type="taxonomic scope" value="Archaea"/>
</dbReference>
<evidence type="ECO:0000256" key="5">
    <source>
        <dbReference type="ARBA" id="ARBA00022692"/>
    </source>
</evidence>
<evidence type="ECO:0000256" key="7">
    <source>
        <dbReference type="ARBA" id="ARBA00023136"/>
    </source>
</evidence>
<feature type="transmembrane region" description="Helical" evidence="8">
    <location>
        <begin position="237"/>
        <end position="265"/>
    </location>
</feature>
<evidence type="ECO:0000256" key="8">
    <source>
        <dbReference type="SAM" id="Phobius"/>
    </source>
</evidence>
<organism evidence="10 11">
    <name type="scientific">Acidilobus saccharovorans (strain DSM 16705 / JCM 18335 / VKM B-2471 / 345-15)</name>
    <dbReference type="NCBI Taxonomy" id="666510"/>
    <lineage>
        <taxon>Archaea</taxon>
        <taxon>Thermoproteota</taxon>
        <taxon>Thermoprotei</taxon>
        <taxon>Acidilobales</taxon>
        <taxon>Acidilobaceae</taxon>
        <taxon>Acidilobus</taxon>
    </lineage>
</organism>
<dbReference type="GO" id="GO:0005886">
    <property type="term" value="C:plasma membrane"/>
    <property type="evidence" value="ECO:0007669"/>
    <property type="project" value="UniProtKB-SubCell"/>
</dbReference>
<name>D9Q2F2_ACIS3</name>